<keyword evidence="4" id="KW-1185">Reference proteome</keyword>
<organism evidence="3 4">
    <name type="scientific">Actinomadura viridis</name>
    <dbReference type="NCBI Taxonomy" id="58110"/>
    <lineage>
        <taxon>Bacteria</taxon>
        <taxon>Bacillati</taxon>
        <taxon>Actinomycetota</taxon>
        <taxon>Actinomycetes</taxon>
        <taxon>Streptosporangiales</taxon>
        <taxon>Thermomonosporaceae</taxon>
        <taxon>Actinomadura</taxon>
    </lineage>
</organism>
<evidence type="ECO:0000313" key="4">
    <source>
        <dbReference type="Proteomes" id="UP000614047"/>
    </source>
</evidence>
<evidence type="ECO:0000256" key="2">
    <source>
        <dbReference type="SAM" id="MobiDB-lite"/>
    </source>
</evidence>
<comment type="caution">
    <text evidence="3">The sequence shown here is derived from an EMBL/GenBank/DDBJ whole genome shotgun (WGS) entry which is preliminary data.</text>
</comment>
<feature type="coiled-coil region" evidence="1">
    <location>
        <begin position="70"/>
        <end position="100"/>
    </location>
</feature>
<dbReference type="AlphaFoldDB" id="A0A931GNS0"/>
<dbReference type="Proteomes" id="UP000614047">
    <property type="component" value="Unassembled WGS sequence"/>
</dbReference>
<dbReference type="GO" id="GO:0003677">
    <property type="term" value="F:DNA binding"/>
    <property type="evidence" value="ECO:0007669"/>
    <property type="project" value="UniProtKB-KW"/>
</dbReference>
<dbReference type="EMBL" id="JADOUA010000001">
    <property type="protein sequence ID" value="MBG6089826.1"/>
    <property type="molecule type" value="Genomic_DNA"/>
</dbReference>
<feature type="compositionally biased region" description="Basic and acidic residues" evidence="2">
    <location>
        <begin position="136"/>
        <end position="153"/>
    </location>
</feature>
<reference evidence="3" key="1">
    <citation type="submission" date="2020-11" db="EMBL/GenBank/DDBJ databases">
        <title>Sequencing the genomes of 1000 actinobacteria strains.</title>
        <authorList>
            <person name="Klenk H.-P."/>
        </authorList>
    </citation>
    <scope>NUCLEOTIDE SEQUENCE</scope>
    <source>
        <strain evidence="3">DSM 43175</strain>
    </source>
</reference>
<name>A0A931GNS0_9ACTN</name>
<dbReference type="RefSeq" id="WP_197012372.1">
    <property type="nucleotide sequence ID" value="NZ_BAABES010000010.1"/>
</dbReference>
<proteinExistence type="predicted"/>
<evidence type="ECO:0000313" key="3">
    <source>
        <dbReference type="EMBL" id="MBG6089826.1"/>
    </source>
</evidence>
<sequence>MRPSVFRVVAKRWDCGWELHIEDVGVTQVKRLNNAEETVRDYIALDRDLDPDSFDVEITPDVGEELGRGIAEAKRATADAERAQERAAKKNRRVAGLLRQAGLSGREIALVLMVSPQRVSQLLSPGDKSGLLRRYGGRDAGREEVPGDKRRLA</sequence>
<gene>
    <name evidence="3" type="ORF">IW256_003939</name>
</gene>
<keyword evidence="1" id="KW-0175">Coiled coil</keyword>
<keyword evidence="3" id="KW-0238">DNA-binding</keyword>
<feature type="region of interest" description="Disordered" evidence="2">
    <location>
        <begin position="121"/>
        <end position="153"/>
    </location>
</feature>
<evidence type="ECO:0000256" key="1">
    <source>
        <dbReference type="SAM" id="Coils"/>
    </source>
</evidence>
<accession>A0A931GNS0</accession>
<protein>
    <submittedName>
        <fullName evidence="3">XRE-type DNA-binding protein</fullName>
    </submittedName>
</protein>